<comment type="caution">
    <text evidence="3">The sequence shown here is derived from an EMBL/GenBank/DDBJ whole genome shotgun (WGS) entry which is preliminary data.</text>
</comment>
<gene>
    <name evidence="3" type="ORF">DET55_13322</name>
</gene>
<accession>A0A3D9U8A6</accession>
<dbReference type="EMBL" id="QTTY01000033">
    <property type="protein sequence ID" value="REF24493.1"/>
    <property type="molecule type" value="Genomic_DNA"/>
</dbReference>
<sequence length="111" mass="12261">MNHSNTNNSKGMIHVTVVAEAIAKGTIRTWGNSLAVRIPSEVVKMAKFKDGVKIDFHVSDNGEIVLRPASYPEADDQEGLRKLFLSLRGSSKPGVRSHEEELYEPIGDEEI</sequence>
<dbReference type="InterPro" id="IPR037914">
    <property type="entry name" value="SpoVT-AbrB_sf"/>
</dbReference>
<dbReference type="GO" id="GO:0003677">
    <property type="term" value="F:DNA binding"/>
    <property type="evidence" value="ECO:0007669"/>
    <property type="project" value="InterPro"/>
</dbReference>
<reference evidence="3 4" key="1">
    <citation type="submission" date="2018-08" db="EMBL/GenBank/DDBJ databases">
        <title>Freshwater and sediment microbial communities from various areas in North America, analyzing microbe dynamics in response to fracking.</title>
        <authorList>
            <person name="Lamendella R."/>
        </authorList>
    </citation>
    <scope>NUCLEOTIDE SEQUENCE [LARGE SCALE GENOMIC DNA]</scope>
    <source>
        <strain evidence="3 4">DB-1</strain>
    </source>
</reference>
<feature type="region of interest" description="Disordered" evidence="1">
    <location>
        <begin position="90"/>
        <end position="111"/>
    </location>
</feature>
<evidence type="ECO:0000313" key="3">
    <source>
        <dbReference type="EMBL" id="REF24493.1"/>
    </source>
</evidence>
<name>A0A3D9U8A6_BACMY</name>
<dbReference type="Proteomes" id="UP000256530">
    <property type="component" value="Unassembled WGS sequence"/>
</dbReference>
<dbReference type="RefSeq" id="WP_061674074.1">
    <property type="nucleotide sequence ID" value="NZ_JBNNFZ010000014.1"/>
</dbReference>
<organism evidence="3 4">
    <name type="scientific">Bacillus mycoides</name>
    <dbReference type="NCBI Taxonomy" id="1405"/>
    <lineage>
        <taxon>Bacteria</taxon>
        <taxon>Bacillati</taxon>
        <taxon>Bacillota</taxon>
        <taxon>Bacilli</taxon>
        <taxon>Bacillales</taxon>
        <taxon>Bacillaceae</taxon>
        <taxon>Bacillus</taxon>
        <taxon>Bacillus cereus group</taxon>
    </lineage>
</organism>
<evidence type="ECO:0000256" key="1">
    <source>
        <dbReference type="SAM" id="MobiDB-lite"/>
    </source>
</evidence>
<dbReference type="AlphaFoldDB" id="A0A3D9U8A6"/>
<evidence type="ECO:0000313" key="4">
    <source>
        <dbReference type="Proteomes" id="UP000256530"/>
    </source>
</evidence>
<protein>
    <submittedName>
        <fullName evidence="3">Antitoxin component of MazEF toxin-antitoxin module</fullName>
    </submittedName>
</protein>
<feature type="compositionally biased region" description="Acidic residues" evidence="1">
    <location>
        <begin position="101"/>
        <end position="111"/>
    </location>
</feature>
<dbReference type="InterPro" id="IPR007159">
    <property type="entry name" value="SpoVT-AbrB_dom"/>
</dbReference>
<feature type="domain" description="SpoVT-AbrB" evidence="2">
    <location>
        <begin position="28"/>
        <end position="74"/>
    </location>
</feature>
<dbReference type="Gene3D" id="2.10.260.10">
    <property type="match status" value="1"/>
</dbReference>
<dbReference type="SMART" id="SM00966">
    <property type="entry name" value="SpoVT_AbrB"/>
    <property type="match status" value="1"/>
</dbReference>
<dbReference type="Pfam" id="PF04014">
    <property type="entry name" value="MazE_antitoxin"/>
    <property type="match status" value="1"/>
</dbReference>
<proteinExistence type="predicted"/>
<evidence type="ECO:0000259" key="2">
    <source>
        <dbReference type="SMART" id="SM00966"/>
    </source>
</evidence>
<dbReference type="SUPFAM" id="SSF89447">
    <property type="entry name" value="AbrB/MazE/MraZ-like"/>
    <property type="match status" value="1"/>
</dbReference>